<evidence type="ECO:0000313" key="1">
    <source>
        <dbReference type="EMBL" id="PLT47643.1"/>
    </source>
</evidence>
<reference evidence="1 2" key="1">
    <citation type="submission" date="2017-05" db="EMBL/GenBank/DDBJ databases">
        <title>Functional genome analysis of Paenibacillus pasadenensis strain R16: insights on endophytic life style and antifungal activity.</title>
        <authorList>
            <person name="Passera A."/>
            <person name="Marcolungo L."/>
            <person name="Casati P."/>
            <person name="Brasca M."/>
            <person name="Quaglino F."/>
            <person name="Delledonne M."/>
        </authorList>
    </citation>
    <scope>NUCLEOTIDE SEQUENCE [LARGE SCALE GENOMIC DNA]</scope>
    <source>
        <strain evidence="1 2">R16</strain>
    </source>
</reference>
<organism evidence="1 2">
    <name type="scientific">Paenibacillus pasadenensis</name>
    <dbReference type="NCBI Taxonomy" id="217090"/>
    <lineage>
        <taxon>Bacteria</taxon>
        <taxon>Bacillati</taxon>
        <taxon>Bacillota</taxon>
        <taxon>Bacilli</taxon>
        <taxon>Bacillales</taxon>
        <taxon>Paenibacillaceae</taxon>
        <taxon>Paenibacillus</taxon>
    </lineage>
</organism>
<proteinExistence type="predicted"/>
<sequence length="51" mass="6093">MNNQHHGRIDLRGLTGAFREMLLTMLEQLGDFDRKTARRAWAIARKRVRVW</sequence>
<keyword evidence="2" id="KW-1185">Reference proteome</keyword>
<dbReference type="Proteomes" id="UP000234789">
    <property type="component" value="Unassembled WGS sequence"/>
</dbReference>
<dbReference type="AlphaFoldDB" id="A0A2N5NBE4"/>
<dbReference type="EMBL" id="NFEZ01000003">
    <property type="protein sequence ID" value="PLT47643.1"/>
    <property type="molecule type" value="Genomic_DNA"/>
</dbReference>
<evidence type="ECO:0000313" key="2">
    <source>
        <dbReference type="Proteomes" id="UP000234789"/>
    </source>
</evidence>
<protein>
    <submittedName>
        <fullName evidence="1">Uncharacterized protein</fullName>
    </submittedName>
</protein>
<accession>A0A2N5NBE4</accession>
<comment type="caution">
    <text evidence="1">The sequence shown here is derived from an EMBL/GenBank/DDBJ whole genome shotgun (WGS) entry which is preliminary data.</text>
</comment>
<gene>
    <name evidence="1" type="ORF">B8V81_1867</name>
</gene>
<name>A0A2N5NBE4_9BACL</name>